<evidence type="ECO:0000256" key="6">
    <source>
        <dbReference type="SAM" id="MobiDB-lite"/>
    </source>
</evidence>
<reference evidence="8" key="2">
    <citation type="submission" date="2025-08" db="UniProtKB">
        <authorList>
            <consortium name="Ensembl"/>
        </authorList>
    </citation>
    <scope>IDENTIFICATION</scope>
</reference>
<dbReference type="SUPFAM" id="SSF47473">
    <property type="entry name" value="EF-hand"/>
    <property type="match status" value="1"/>
</dbReference>
<feature type="region of interest" description="Disordered" evidence="6">
    <location>
        <begin position="105"/>
        <end position="177"/>
    </location>
</feature>
<feature type="compositionally biased region" description="Polar residues" evidence="6">
    <location>
        <begin position="122"/>
        <end position="141"/>
    </location>
</feature>
<keyword evidence="3" id="KW-0597">Phosphoprotein</keyword>
<dbReference type="AlphaFoldDB" id="A0A3P8UPY1"/>
<evidence type="ECO:0000259" key="7">
    <source>
        <dbReference type="PROSITE" id="PS50222"/>
    </source>
</evidence>
<evidence type="ECO:0000313" key="8">
    <source>
        <dbReference type="Ensembl" id="ENSCSEP00000004417.1"/>
    </source>
</evidence>
<dbReference type="GO" id="GO:0034454">
    <property type="term" value="P:microtubule anchoring at centrosome"/>
    <property type="evidence" value="ECO:0007669"/>
    <property type="project" value="TreeGrafter"/>
</dbReference>
<dbReference type="InterPro" id="IPR002048">
    <property type="entry name" value="EF_hand_dom"/>
</dbReference>
<dbReference type="InterPro" id="IPR011992">
    <property type="entry name" value="EF-hand-dom_pair"/>
</dbReference>
<feature type="coiled-coil region" evidence="5">
    <location>
        <begin position="413"/>
        <end position="489"/>
    </location>
</feature>
<keyword evidence="9" id="KW-1185">Reference proteome</keyword>
<feature type="coiled-coil region" evidence="5">
    <location>
        <begin position="526"/>
        <end position="685"/>
    </location>
</feature>
<accession>A0A3P8UPY1</accession>
<evidence type="ECO:0000256" key="4">
    <source>
        <dbReference type="ARBA" id="ARBA00023212"/>
    </source>
</evidence>
<evidence type="ECO:0000256" key="5">
    <source>
        <dbReference type="SAM" id="Coils"/>
    </source>
</evidence>
<dbReference type="GO" id="GO:0005813">
    <property type="term" value="C:centrosome"/>
    <property type="evidence" value="ECO:0007669"/>
    <property type="project" value="UniProtKB-SubCell"/>
</dbReference>
<dbReference type="PANTHER" id="PTHR18905:SF12">
    <property type="entry name" value="NINEIN-LIKE PROTEIN"/>
    <property type="match status" value="1"/>
</dbReference>
<keyword evidence="5" id="KW-0175">Coiled coil</keyword>
<proteinExistence type="predicted"/>
<sequence>MGEAEHSHYVAQLKAEFDSCDSSASGFLDRDQLVALCRKLQLEAELPRLIHLLLGECASSRVNFQDFKDGFVSLLSRSLDVSPSEDNSCPLEPVVPDEVKPKFVKGTKRYGRRSRPDIKSVGTLSQDSEDSAPSTTETTDYLQAGVRRAKLRRSTSLESVESLKSDEETGSQKITEPNFIHKGKVRSFSPTHSDSDSQKNQGEHECFALHNLYAKQRLHAEERLHDVFNLNAEQAQIFFTSLADELLSEEHSLRSTSPSLLTATVGQRVLSRLDDGSGCTSPENVIALWTEEGIRNSRDILQTLDFPLEERLSLTDLTLALDNELLVSGNGIHQAALISYKNEIQHLQLLAEQACRQRDKVRADLDAADHRNLKLVREVDDRHANMETLNQSRLRDLEQDFRDRLSALRCESEQEIEVLQQQAEEECRALQEELHLLQTQEEELRVELNTTTQENSRLEDELFVVKLKLKEAEKMVNKLQCDLDRKRKFSSSTVVNTVIRDQSEQQIDQMKRHHAAAQHHLLRQEQQRMQEQIRLWELQLVQSKEKAAGEERVRLLNQFSLEKKNLEAQHEEELRLLKEELRGLHDTQQTSALQRSESEADLQQCRARCVQLEDDISACRGRCSQLEAQLEEACGQLEESISFLESQEIQNKRLSSEKSAAETELQLVRDREEQLVGQVTRLKEELGDVQVLSDGILQDRELVANRCRDISNAFAQQQAQLQARDQTISALKMELERLQETTRTRSTELDSLKADRARLIQDLKEQAMAVDKLQLQLDEVTEELGRRRSNEEALCETLQEQRNQTSQLQSGLKDQDEELLCLRQENCSYTRLADQLSTQIVEMEEEITSLREQLRGLSEQLNDTADLVVNLRTQLNARTSERQHLRADSVSEVERLQQALQGVEDQHRRTKDDFEEQKKKMGQQLMELETLVLALEGATQPESLHRFVKHESKSGTKPGLTTACCDSEILGPLNCRYREEVLELSSRNLQLSNDNAELSARLRGDEESLRMLQQRLATVSEKTEEGEALVRDAVAVMTLLSQKLGHIQEVTELQRKLEETHNKVWTLNTDRFDLCSSASSMQLLPSDLYSPQVERLELSVQRLRQEKEEQCRVMAVQEQQASVTLREETQRLSIQNQELLHQEQYEKVSSSLQQRTEDLELKLKAVQTVLQENVQQLKEQLAKNAKSNTQLKDVYVENSQLIKALQITEQRQKHAEKKNILLEEKIGALHRLLRQIVPAALAT</sequence>
<dbReference type="GeneTree" id="ENSGT00660000095541"/>
<reference evidence="8 9" key="1">
    <citation type="journal article" date="2014" name="Nat. Genet.">
        <title>Whole-genome sequence of a flatfish provides insights into ZW sex chromosome evolution and adaptation to a benthic lifestyle.</title>
        <authorList>
            <person name="Chen S."/>
            <person name="Zhang G."/>
            <person name="Shao C."/>
            <person name="Huang Q."/>
            <person name="Liu G."/>
            <person name="Zhang P."/>
            <person name="Song W."/>
            <person name="An N."/>
            <person name="Chalopin D."/>
            <person name="Volff J.N."/>
            <person name="Hong Y."/>
            <person name="Li Q."/>
            <person name="Sha Z."/>
            <person name="Zhou H."/>
            <person name="Xie M."/>
            <person name="Yu Q."/>
            <person name="Liu Y."/>
            <person name="Xiang H."/>
            <person name="Wang N."/>
            <person name="Wu K."/>
            <person name="Yang C."/>
            <person name="Zhou Q."/>
            <person name="Liao X."/>
            <person name="Yang L."/>
            <person name="Hu Q."/>
            <person name="Zhang J."/>
            <person name="Meng L."/>
            <person name="Jin L."/>
            <person name="Tian Y."/>
            <person name="Lian J."/>
            <person name="Yang J."/>
            <person name="Miao G."/>
            <person name="Liu S."/>
            <person name="Liang Z."/>
            <person name="Yan F."/>
            <person name="Li Y."/>
            <person name="Sun B."/>
            <person name="Zhang H."/>
            <person name="Zhang J."/>
            <person name="Zhu Y."/>
            <person name="Du M."/>
            <person name="Zhao Y."/>
            <person name="Schartl M."/>
            <person name="Tang Q."/>
            <person name="Wang J."/>
        </authorList>
    </citation>
    <scope>NUCLEOTIDE SEQUENCE</scope>
</reference>
<feature type="coiled-coil region" evidence="5">
    <location>
        <begin position="1093"/>
        <end position="1120"/>
    </location>
</feature>
<name>A0A3P8UPY1_CYNSE</name>
<reference evidence="8" key="3">
    <citation type="submission" date="2025-09" db="UniProtKB">
        <authorList>
            <consortium name="Ensembl"/>
        </authorList>
    </citation>
    <scope>IDENTIFICATION</scope>
</reference>
<feature type="coiled-coil region" evidence="5">
    <location>
        <begin position="721"/>
        <end position="931"/>
    </location>
</feature>
<evidence type="ECO:0000256" key="2">
    <source>
        <dbReference type="ARBA" id="ARBA00022490"/>
    </source>
</evidence>
<protein>
    <submittedName>
        <fullName evidence="8">Ninein-like</fullName>
    </submittedName>
</protein>
<comment type="subcellular location">
    <subcellularLocation>
        <location evidence="1">Cytoplasm</location>
        <location evidence="1">Cytoskeleton</location>
        <location evidence="1">Microtubule organizing center</location>
        <location evidence="1">Centrosome</location>
    </subcellularLocation>
</comment>
<keyword evidence="4" id="KW-0206">Cytoskeleton</keyword>
<evidence type="ECO:0000313" key="9">
    <source>
        <dbReference type="Proteomes" id="UP000265120"/>
    </source>
</evidence>
<dbReference type="PROSITE" id="PS50222">
    <property type="entry name" value="EF_HAND_2"/>
    <property type="match status" value="1"/>
</dbReference>
<evidence type="ECO:0000256" key="3">
    <source>
        <dbReference type="ARBA" id="ARBA00022553"/>
    </source>
</evidence>
<dbReference type="Proteomes" id="UP000265120">
    <property type="component" value="Chromosome 12"/>
</dbReference>
<organism evidence="8 9">
    <name type="scientific">Cynoglossus semilaevis</name>
    <name type="common">Tongue sole</name>
    <dbReference type="NCBI Taxonomy" id="244447"/>
    <lineage>
        <taxon>Eukaryota</taxon>
        <taxon>Metazoa</taxon>
        <taxon>Chordata</taxon>
        <taxon>Craniata</taxon>
        <taxon>Vertebrata</taxon>
        <taxon>Euteleostomi</taxon>
        <taxon>Actinopterygii</taxon>
        <taxon>Neopterygii</taxon>
        <taxon>Teleostei</taxon>
        <taxon>Neoteleostei</taxon>
        <taxon>Acanthomorphata</taxon>
        <taxon>Carangaria</taxon>
        <taxon>Pleuronectiformes</taxon>
        <taxon>Pleuronectoidei</taxon>
        <taxon>Cynoglossidae</taxon>
        <taxon>Cynoglossinae</taxon>
        <taxon>Cynoglossus</taxon>
    </lineage>
</organism>
<keyword evidence="2" id="KW-0963">Cytoplasm</keyword>
<feature type="domain" description="EF-hand" evidence="7">
    <location>
        <begin position="8"/>
        <end position="43"/>
    </location>
</feature>
<dbReference type="Ensembl" id="ENSCSET00000004473.1">
    <property type="protein sequence ID" value="ENSCSEP00000004417.1"/>
    <property type="gene ID" value="ENSCSEG00000002867.1"/>
</dbReference>
<evidence type="ECO:0000256" key="1">
    <source>
        <dbReference type="ARBA" id="ARBA00004300"/>
    </source>
</evidence>
<dbReference type="GO" id="GO:0005509">
    <property type="term" value="F:calcium ion binding"/>
    <property type="evidence" value="ECO:0007669"/>
    <property type="project" value="InterPro"/>
</dbReference>
<dbReference type="PANTHER" id="PTHR18905">
    <property type="entry name" value="NINEIN"/>
    <property type="match status" value="1"/>
</dbReference>